<dbReference type="AlphaFoldDB" id="A0A3N4PEB7"/>
<organism evidence="1 2">
    <name type="scientific">Chitinophaga lutea</name>
    <dbReference type="NCBI Taxonomy" id="2488634"/>
    <lineage>
        <taxon>Bacteria</taxon>
        <taxon>Pseudomonadati</taxon>
        <taxon>Bacteroidota</taxon>
        <taxon>Chitinophagia</taxon>
        <taxon>Chitinophagales</taxon>
        <taxon>Chitinophagaceae</taxon>
        <taxon>Chitinophaga</taxon>
    </lineage>
</organism>
<evidence type="ECO:0000313" key="1">
    <source>
        <dbReference type="EMBL" id="RPE05798.1"/>
    </source>
</evidence>
<name>A0A3N4PEB7_9BACT</name>
<dbReference type="EMBL" id="RPDH01000003">
    <property type="protein sequence ID" value="RPE05798.1"/>
    <property type="molecule type" value="Genomic_DNA"/>
</dbReference>
<reference evidence="1 2" key="1">
    <citation type="submission" date="2018-11" db="EMBL/GenBank/DDBJ databases">
        <title>Chitinophaga lutea sp.nov., isolate from arsenic contaminated soil.</title>
        <authorList>
            <person name="Zong Y."/>
        </authorList>
    </citation>
    <scope>NUCLEOTIDE SEQUENCE [LARGE SCALE GENOMIC DNA]</scope>
    <source>
        <strain evidence="1 2">ZY74</strain>
    </source>
</reference>
<dbReference type="RefSeq" id="WP_123849451.1">
    <property type="nucleotide sequence ID" value="NZ_RPDH01000003.1"/>
</dbReference>
<keyword evidence="2" id="KW-1185">Reference proteome</keyword>
<protein>
    <submittedName>
        <fullName evidence="1">Uncharacterized protein</fullName>
    </submittedName>
</protein>
<gene>
    <name evidence="1" type="ORF">EGT74_25890</name>
</gene>
<accession>A0A3N4PEB7</accession>
<sequence>MTVQSFYIPENIDIDDILRKNPINHIDGFNRDKLLYILHLLAEIPSNSKDLTNEEGYVPINAEILRRWIGKGYSDYLTYLQEAGIVESDNHFITGIKSRGYRFCVKYQQPLKSIPVTNLTLLKKMANNREVDKVEDEIIAQTTTSSKIDLSTIARKYKPIEKWYQSGGLKINDKLAHAYNAEIYLQKKERQIKMG</sequence>
<evidence type="ECO:0000313" key="2">
    <source>
        <dbReference type="Proteomes" id="UP000278351"/>
    </source>
</evidence>
<dbReference type="OrthoDB" id="631303at2"/>
<proteinExistence type="predicted"/>
<comment type="caution">
    <text evidence="1">The sequence shown here is derived from an EMBL/GenBank/DDBJ whole genome shotgun (WGS) entry which is preliminary data.</text>
</comment>
<dbReference type="Proteomes" id="UP000278351">
    <property type="component" value="Unassembled WGS sequence"/>
</dbReference>